<reference evidence="3" key="1">
    <citation type="submission" date="2022-03" db="EMBL/GenBank/DDBJ databases">
        <title>De novo assembled genomes of Belliella spp. (Cyclobacteriaceae) strains.</title>
        <authorList>
            <person name="Szabo A."/>
            <person name="Korponai K."/>
            <person name="Felfoldi T."/>
        </authorList>
    </citation>
    <scope>NUCLEOTIDE SEQUENCE</scope>
    <source>
        <strain evidence="3">DSM 111903</strain>
    </source>
</reference>
<dbReference type="InterPro" id="IPR050834">
    <property type="entry name" value="Glycosyltransf_2"/>
</dbReference>
<feature type="domain" description="Glycosyltransferase 2-like" evidence="2">
    <location>
        <begin position="4"/>
        <end position="150"/>
    </location>
</feature>
<evidence type="ECO:0000313" key="4">
    <source>
        <dbReference type="Proteomes" id="UP001165430"/>
    </source>
</evidence>
<keyword evidence="4" id="KW-1185">Reference proteome</keyword>
<dbReference type="InterPro" id="IPR029044">
    <property type="entry name" value="Nucleotide-diphossugar_trans"/>
</dbReference>
<dbReference type="GO" id="GO:0016757">
    <property type="term" value="F:glycosyltransferase activity"/>
    <property type="evidence" value="ECO:0007669"/>
    <property type="project" value="UniProtKB-KW"/>
</dbReference>
<keyword evidence="1" id="KW-0812">Transmembrane</keyword>
<dbReference type="Gene3D" id="3.90.550.10">
    <property type="entry name" value="Spore Coat Polysaccharide Biosynthesis Protein SpsA, Chain A"/>
    <property type="match status" value="1"/>
</dbReference>
<dbReference type="CDD" id="cd00761">
    <property type="entry name" value="Glyco_tranf_GTA_type"/>
    <property type="match status" value="1"/>
</dbReference>
<sequence length="288" mass="33746">MKLALNSLQRQTKTGYELIVVDNNSTDHTRELVLNFIIENVDINYFFETNVGLSYARNRGVVEAKGEYLAYIDDDCILPENWVASVYEIIESSKSKIFGGPVFPFYVEQKPKWFKDDYQTFSFGNEPIFLSKTNTVFGGNMVIANEVFAKIGDFNTSLGMIGQKVMYSEETDFQLRYLSETNDTKIFYEPKLFVFHYVRPEKFELFWNIKSFMGKGKSNYHAKAQKFNLNKSKVFISLIIQSLKLIYFFSIGSFLRNRGRYPFYQNYIIERVKPHLKKYGFLIAQFQN</sequence>
<dbReference type="PANTHER" id="PTHR43685">
    <property type="entry name" value="GLYCOSYLTRANSFERASE"/>
    <property type="match status" value="1"/>
</dbReference>
<evidence type="ECO:0000256" key="1">
    <source>
        <dbReference type="SAM" id="Phobius"/>
    </source>
</evidence>
<keyword evidence="1" id="KW-0472">Membrane</keyword>
<dbReference type="EMBL" id="JAKZGO010000002">
    <property type="protein sequence ID" value="MCH7412389.1"/>
    <property type="molecule type" value="Genomic_DNA"/>
</dbReference>
<dbReference type="InterPro" id="IPR001173">
    <property type="entry name" value="Glyco_trans_2-like"/>
</dbReference>
<keyword evidence="3" id="KW-0808">Transferase</keyword>
<evidence type="ECO:0000313" key="3">
    <source>
        <dbReference type="EMBL" id="MCH7412389.1"/>
    </source>
</evidence>
<feature type="transmembrane region" description="Helical" evidence="1">
    <location>
        <begin position="234"/>
        <end position="255"/>
    </location>
</feature>
<dbReference type="Proteomes" id="UP001165430">
    <property type="component" value="Unassembled WGS sequence"/>
</dbReference>
<name>A0ABS9V836_9BACT</name>
<proteinExistence type="predicted"/>
<organism evidence="3 4">
    <name type="scientific">Belliella alkalica</name>
    <dbReference type="NCBI Taxonomy" id="1730871"/>
    <lineage>
        <taxon>Bacteria</taxon>
        <taxon>Pseudomonadati</taxon>
        <taxon>Bacteroidota</taxon>
        <taxon>Cytophagia</taxon>
        <taxon>Cytophagales</taxon>
        <taxon>Cyclobacteriaceae</taxon>
        <taxon>Belliella</taxon>
    </lineage>
</organism>
<comment type="caution">
    <text evidence="3">The sequence shown here is derived from an EMBL/GenBank/DDBJ whole genome shotgun (WGS) entry which is preliminary data.</text>
</comment>
<dbReference type="EC" id="2.4.-.-" evidence="3"/>
<accession>A0ABS9V836</accession>
<protein>
    <submittedName>
        <fullName evidence="3">Glycosyltransferase</fullName>
        <ecNumber evidence="3">2.4.-.-</ecNumber>
    </submittedName>
</protein>
<keyword evidence="3" id="KW-0328">Glycosyltransferase</keyword>
<gene>
    <name evidence="3" type="ORF">MM213_02750</name>
</gene>
<dbReference type="Pfam" id="PF00535">
    <property type="entry name" value="Glycos_transf_2"/>
    <property type="match status" value="1"/>
</dbReference>
<evidence type="ECO:0000259" key="2">
    <source>
        <dbReference type="Pfam" id="PF00535"/>
    </source>
</evidence>
<dbReference type="PANTHER" id="PTHR43685:SF2">
    <property type="entry name" value="GLYCOSYLTRANSFERASE 2-LIKE DOMAIN-CONTAINING PROTEIN"/>
    <property type="match status" value="1"/>
</dbReference>
<keyword evidence="1" id="KW-1133">Transmembrane helix</keyword>
<dbReference type="SUPFAM" id="SSF53448">
    <property type="entry name" value="Nucleotide-diphospho-sugar transferases"/>
    <property type="match status" value="1"/>
</dbReference>